<feature type="transmembrane region" description="Helical" evidence="1">
    <location>
        <begin position="60"/>
        <end position="79"/>
    </location>
</feature>
<dbReference type="OrthoDB" id="161727at2"/>
<evidence type="ECO:0000313" key="2">
    <source>
        <dbReference type="EMBL" id="KPL73244.1"/>
    </source>
</evidence>
<dbReference type="AlphaFoldDB" id="A0A0P6XEH8"/>
<accession>A0A0P6XEH8</accession>
<dbReference type="RefSeq" id="WP_062421644.1">
    <property type="nucleotide sequence ID" value="NZ_BBYA01000009.1"/>
</dbReference>
<keyword evidence="3" id="KW-1185">Reference proteome</keyword>
<organism evidence="2 3">
    <name type="scientific">Leptolinea tardivitalis</name>
    <dbReference type="NCBI Taxonomy" id="229920"/>
    <lineage>
        <taxon>Bacteria</taxon>
        <taxon>Bacillati</taxon>
        <taxon>Chloroflexota</taxon>
        <taxon>Anaerolineae</taxon>
        <taxon>Anaerolineales</taxon>
        <taxon>Anaerolineaceae</taxon>
        <taxon>Leptolinea</taxon>
    </lineage>
</organism>
<evidence type="ECO:0000256" key="1">
    <source>
        <dbReference type="SAM" id="Phobius"/>
    </source>
</evidence>
<reference evidence="2 3" key="1">
    <citation type="submission" date="2015-07" db="EMBL/GenBank/DDBJ databases">
        <title>Genome sequence of Leptolinea tardivitalis DSM 16556.</title>
        <authorList>
            <person name="Hemp J."/>
            <person name="Ward L.M."/>
            <person name="Pace L.A."/>
            <person name="Fischer W.W."/>
        </authorList>
    </citation>
    <scope>NUCLEOTIDE SEQUENCE [LARGE SCALE GENOMIC DNA]</scope>
    <source>
        <strain evidence="2 3">YMTK-2</strain>
    </source>
</reference>
<protein>
    <submittedName>
        <fullName evidence="2">Uncharacterized protein</fullName>
    </submittedName>
</protein>
<proteinExistence type="predicted"/>
<feature type="transmembrane region" description="Helical" evidence="1">
    <location>
        <begin position="85"/>
        <end position="103"/>
    </location>
</feature>
<dbReference type="STRING" id="229920.ADM99_03165"/>
<comment type="caution">
    <text evidence="2">The sequence shown here is derived from an EMBL/GenBank/DDBJ whole genome shotgun (WGS) entry which is preliminary data.</text>
</comment>
<keyword evidence="1" id="KW-1133">Transmembrane helix</keyword>
<sequence>MILTVKLILSPLIIAVISLAGRRWGSTVSGWFLGFPLTSAPITLVMALQHGTDFAAASAAGNLGGQASVCVFCLVYSYAALQFNWMVSAAFGITAFFASIIILNQFNLTLLPAFFSDSSNHRHCFLASSPFRWRIQEYCSSSMGSPIEDAAGDGVCIRDYQLCRCSWTTAQWTDCPIPGIRVDHVYLHP</sequence>
<dbReference type="Proteomes" id="UP000050430">
    <property type="component" value="Unassembled WGS sequence"/>
</dbReference>
<evidence type="ECO:0000313" key="3">
    <source>
        <dbReference type="Proteomes" id="UP000050430"/>
    </source>
</evidence>
<feature type="transmembrane region" description="Helical" evidence="1">
    <location>
        <begin position="30"/>
        <end position="48"/>
    </location>
</feature>
<gene>
    <name evidence="2" type="ORF">ADM99_03165</name>
</gene>
<keyword evidence="1" id="KW-0812">Transmembrane</keyword>
<dbReference type="EMBL" id="LGCK01000006">
    <property type="protein sequence ID" value="KPL73244.1"/>
    <property type="molecule type" value="Genomic_DNA"/>
</dbReference>
<keyword evidence="1" id="KW-0472">Membrane</keyword>
<name>A0A0P6XEH8_9CHLR</name>